<name>A0AAD6PSK8_9ROSI</name>
<accession>A0AAD6PSK8</accession>
<reference evidence="1" key="1">
    <citation type="journal article" date="2023" name="Mol. Ecol. Resour.">
        <title>Chromosome-level genome assembly of a triploid poplar Populus alba 'Berolinensis'.</title>
        <authorList>
            <person name="Chen S."/>
            <person name="Yu Y."/>
            <person name="Wang X."/>
            <person name="Wang S."/>
            <person name="Zhang T."/>
            <person name="Zhou Y."/>
            <person name="He R."/>
            <person name="Meng N."/>
            <person name="Wang Y."/>
            <person name="Liu W."/>
            <person name="Liu Z."/>
            <person name="Liu J."/>
            <person name="Guo Q."/>
            <person name="Huang H."/>
            <person name="Sederoff R.R."/>
            <person name="Wang G."/>
            <person name="Qu G."/>
            <person name="Chen S."/>
        </authorList>
    </citation>
    <scope>NUCLEOTIDE SEQUENCE</scope>
    <source>
        <strain evidence="1">SC-2020</strain>
    </source>
</reference>
<keyword evidence="3" id="KW-1185">Reference proteome</keyword>
<evidence type="ECO:0000313" key="1">
    <source>
        <dbReference type="EMBL" id="KAJ6959698.1"/>
    </source>
</evidence>
<protein>
    <submittedName>
        <fullName evidence="1">Uncharacterized protein</fullName>
    </submittedName>
</protein>
<dbReference type="EMBL" id="JAQIZT010000017">
    <property type="protein sequence ID" value="KAJ6959701.1"/>
    <property type="molecule type" value="Genomic_DNA"/>
</dbReference>
<evidence type="ECO:0000313" key="3">
    <source>
        <dbReference type="Proteomes" id="UP001164929"/>
    </source>
</evidence>
<organism evidence="1 3">
    <name type="scientific">Populus alba x Populus x berolinensis</name>
    <dbReference type="NCBI Taxonomy" id="444605"/>
    <lineage>
        <taxon>Eukaryota</taxon>
        <taxon>Viridiplantae</taxon>
        <taxon>Streptophyta</taxon>
        <taxon>Embryophyta</taxon>
        <taxon>Tracheophyta</taxon>
        <taxon>Spermatophyta</taxon>
        <taxon>Magnoliopsida</taxon>
        <taxon>eudicotyledons</taxon>
        <taxon>Gunneridae</taxon>
        <taxon>Pentapetalae</taxon>
        <taxon>rosids</taxon>
        <taxon>fabids</taxon>
        <taxon>Malpighiales</taxon>
        <taxon>Salicaceae</taxon>
        <taxon>Saliceae</taxon>
        <taxon>Populus</taxon>
    </lineage>
</organism>
<sequence>MVTKRRSFLLRQQPKRQEYRRDCHARLLQGSGGRLQGVTTVVLGSSLLLQIWKQCLNVMLRKQIEGSTSRIRDFVVLCSI</sequence>
<dbReference type="AlphaFoldDB" id="A0AAD6PSK8"/>
<dbReference type="Proteomes" id="UP001164929">
    <property type="component" value="Chromosome 17"/>
</dbReference>
<dbReference type="EMBL" id="JAQIZT010000017">
    <property type="protein sequence ID" value="KAJ6959698.1"/>
    <property type="molecule type" value="Genomic_DNA"/>
</dbReference>
<proteinExistence type="predicted"/>
<comment type="caution">
    <text evidence="1">The sequence shown here is derived from an EMBL/GenBank/DDBJ whole genome shotgun (WGS) entry which is preliminary data.</text>
</comment>
<evidence type="ECO:0000313" key="2">
    <source>
        <dbReference type="EMBL" id="KAJ6959701.1"/>
    </source>
</evidence>
<gene>
    <name evidence="1" type="ORF">NC653_037913</name>
    <name evidence="2" type="ORF">NC653_037915</name>
</gene>